<dbReference type="GeneID" id="40236210"/>
<reference evidence="1 2" key="1">
    <citation type="submission" date="2017-07" db="EMBL/GenBank/DDBJ databases">
        <title>Characterization of ecologically diverse viruses infecting co-occurring strains of cosmopolitan hyperhalophilic Bacteroidetes.</title>
        <authorList>
            <person name="Villamor J."/>
            <person name="Ramos-Barbero M.D."/>
            <person name="Gonzalez-Torres P."/>
            <person name="Gabaldon T."/>
            <person name="Rollesso-Mora R."/>
            <person name="Meseguer I."/>
            <person name="Martinez-Garcia M."/>
            <person name="Santos F."/>
            <person name="Anton J."/>
        </authorList>
    </citation>
    <scope>NUCLEOTIDE SEQUENCE [LARGE SCALE GENOMIC DNA]</scope>
</reference>
<keyword evidence="2" id="KW-1185">Reference proteome</keyword>
<evidence type="ECO:0000313" key="2">
    <source>
        <dbReference type="Proteomes" id="UP000241693"/>
    </source>
</evidence>
<accession>A0A2I6UG71</accession>
<dbReference type="KEGG" id="vg:40236210"/>
<dbReference type="EMBL" id="MF580956">
    <property type="protein sequence ID" value="AUO78993.1"/>
    <property type="molecule type" value="Genomic_DNA"/>
</dbReference>
<dbReference type="RefSeq" id="YP_009639418.1">
    <property type="nucleotide sequence ID" value="NC_042349.1"/>
</dbReference>
<proteinExistence type="predicted"/>
<organism evidence="1 2">
    <name type="scientific">Salinibacter phage M8CC-19</name>
    <dbReference type="NCBI Taxonomy" id="2681613"/>
    <lineage>
        <taxon>Viruses</taxon>
        <taxon>Duplodnaviria</taxon>
        <taxon>Heunggongvirae</taxon>
        <taxon>Uroviricota</taxon>
        <taxon>Caudoviricetes</taxon>
        <taxon>Kryptosalinivirus</taxon>
        <taxon>Kryptosalinivirus M8CC19</taxon>
    </lineage>
</organism>
<evidence type="ECO:0000313" key="1">
    <source>
        <dbReference type="EMBL" id="AUO78993.1"/>
    </source>
</evidence>
<name>A0A2I6UG71_9CAUD</name>
<protein>
    <submittedName>
        <fullName evidence="1">Uncharacterized protein</fullName>
    </submittedName>
</protein>
<dbReference type="Proteomes" id="UP000241693">
    <property type="component" value="Segment"/>
</dbReference>
<sequence length="122" mass="13608" precursor="true">MTIHANNLPRSPGRFIRDAVARNGGITVTLTDTPGRYAVGVGGCVTSELDNGNINHVWNLGNRKPEANAFGIWRDGANYYLDAVKTTDDYDEAFRLAKKYDELAIFDRDQNREIRTDTFAIA</sequence>